<dbReference type="SUPFAM" id="SSF52540">
    <property type="entry name" value="P-loop containing nucleoside triphosphate hydrolases"/>
    <property type="match status" value="1"/>
</dbReference>
<evidence type="ECO:0000256" key="1">
    <source>
        <dbReference type="ARBA" id="ARBA00022741"/>
    </source>
</evidence>
<protein>
    <submittedName>
        <fullName evidence="7">ATP-binding protein</fullName>
    </submittedName>
</protein>
<keyword evidence="1" id="KW-0547">Nucleotide-binding</keyword>
<organism evidence="7 8">
    <name type="scientific">Catenibacterium faecis</name>
    <dbReference type="NCBI Taxonomy" id="2764323"/>
    <lineage>
        <taxon>Bacteria</taxon>
        <taxon>Bacillati</taxon>
        <taxon>Bacillota</taxon>
        <taxon>Erysipelotrichia</taxon>
        <taxon>Erysipelotrichales</taxon>
        <taxon>Coprobacillaceae</taxon>
        <taxon>Catenibacterium</taxon>
    </lineage>
</organism>
<dbReference type="Proteomes" id="UP000603474">
    <property type="component" value="Unassembled WGS sequence"/>
</dbReference>
<evidence type="ECO:0000259" key="6">
    <source>
        <dbReference type="Pfam" id="PF13087"/>
    </source>
</evidence>
<accession>A0ABR7KBW8</accession>
<dbReference type="InterPro" id="IPR050534">
    <property type="entry name" value="Coronavir_polyprotein_1ab"/>
</dbReference>
<gene>
    <name evidence="7" type="ORF">H8909_08190</name>
</gene>
<dbReference type="EMBL" id="JACRWG010000032">
    <property type="protein sequence ID" value="MBC6010221.1"/>
    <property type="molecule type" value="Genomic_DNA"/>
</dbReference>
<dbReference type="Gene3D" id="3.40.50.300">
    <property type="entry name" value="P-loop containing nucleotide triphosphate hydrolases"/>
    <property type="match status" value="3"/>
</dbReference>
<evidence type="ECO:0000313" key="8">
    <source>
        <dbReference type="Proteomes" id="UP000603474"/>
    </source>
</evidence>
<evidence type="ECO:0000256" key="4">
    <source>
        <dbReference type="ARBA" id="ARBA00022840"/>
    </source>
</evidence>
<dbReference type="RefSeq" id="WP_187012481.1">
    <property type="nucleotide sequence ID" value="NZ_JACRWG010000032.1"/>
</dbReference>
<feature type="domain" description="DNA2/NAM7 helicase-like C-terminal" evidence="6">
    <location>
        <begin position="888"/>
        <end position="1013"/>
    </location>
</feature>
<sequence>MDKKKNILEAWIMVEHLSEGDINSNDKHLKRINSYVDDYYTLFKNEILKKNNIDKDGGIVLYFNIFQFKNVISLLRKQFKLDESDEDIKLGNKFSFAVYFDKELKLSDNVAFFTESYYILKNKKVPKEKEFLEYEEENKTYIRELFECSEDENYKEFFNNAFAKLIKKYSLDREKCRMNVSSNLKSDATNLHSFFIADLEKAKSIKSDNLNRYLLGTYKDRINLDSRMNKDTFNPDVFYNILQPVNYPVTRFPSNLEYSLSLMQQVAVNLATGYDDDQMRSVNGPPGTGKTTLLRDIFAELIVEQAYDITELKSKKITDKVFYYGKAGIGRMPQSIADKGIVVASSNNTAVQNIVNELPLCSEIDKTLIKELKNADYFFDISNSNISTKWRKDETGKNIEDLEAELNEEKKFWGLFSLEGGKKANMDHILTALKHVIGYLEDKEKFKSNPSVYDEFKKEYDSIIKCKNEKQKIYKEYKKLDEQKKQLLKVKDDYSRSIKKIEKELDTQKHKFTDFKKETDIKKSQLVDNIKIVEEKIKNTQDELSHNQQAIEILKLNKPLFFLPGRKAYNKRMKKYSTEHNKLYDEISKLNIDREQLKKELSHIRSKENEYEFLINDKQNEKNKTEAAFLEKIKNLENNIQSSEAYLKVQPTKPLDMNQDYKNLQLMNPWFDRNYREKQSKLFIAALEVRKQFLYDNIKSVNAAKIIWNKQNRYLENKEVINEAWNWINMVIPVISSTFASINTMFKNLGENTIGYLFIDEAGQALPQASVGAISRSKQVMVLGDPAQIKPVLTLDSSILGILGKHYDVSDKYLSDNASTQTLVDNISKYGFYDDKGEWIGIPLWVHRRCRNQMYEISNIISYEGNMVQGKDVDGKVDWYDISGKASDKYVKEQGEFLKNKIQELINQNPKLIEEDDKIFVISPFRHVANELKKELADVLKNISSKNSNNKPISIGTVHTFQGKEAPIVFLVLGCDESNKGAANWAMGSENPNIMNVAATRAKEEFYIIGDKKLFKELGSDVINKTLEVIEKSNNENLEKQCD</sequence>
<reference evidence="7 8" key="1">
    <citation type="submission" date="2020-08" db="EMBL/GenBank/DDBJ databases">
        <authorList>
            <person name="Liu C."/>
            <person name="Sun Q."/>
        </authorList>
    </citation>
    <scope>NUCLEOTIDE SEQUENCE [LARGE SCALE GENOMIC DNA]</scope>
    <source>
        <strain evidence="7 8">NSJ-22</strain>
    </source>
</reference>
<keyword evidence="2" id="KW-0378">Hydrolase</keyword>
<dbReference type="InterPro" id="IPR041679">
    <property type="entry name" value="DNA2/NAM7-like_C"/>
</dbReference>
<dbReference type="GO" id="GO:0005524">
    <property type="term" value="F:ATP binding"/>
    <property type="evidence" value="ECO:0007669"/>
    <property type="project" value="UniProtKB-KW"/>
</dbReference>
<evidence type="ECO:0000256" key="2">
    <source>
        <dbReference type="ARBA" id="ARBA00022801"/>
    </source>
</evidence>
<keyword evidence="4 7" id="KW-0067">ATP-binding</keyword>
<keyword evidence="3" id="KW-0347">Helicase</keyword>
<feature type="coiled-coil region" evidence="5">
    <location>
        <begin position="463"/>
        <end position="624"/>
    </location>
</feature>
<keyword evidence="8" id="KW-1185">Reference proteome</keyword>
<dbReference type="Pfam" id="PF13087">
    <property type="entry name" value="AAA_12"/>
    <property type="match status" value="1"/>
</dbReference>
<dbReference type="PANTHER" id="PTHR43788">
    <property type="entry name" value="DNA2/NAM7 HELICASE FAMILY MEMBER"/>
    <property type="match status" value="1"/>
</dbReference>
<dbReference type="InterPro" id="IPR027417">
    <property type="entry name" value="P-loop_NTPase"/>
</dbReference>
<comment type="caution">
    <text evidence="7">The sequence shown here is derived from an EMBL/GenBank/DDBJ whole genome shotgun (WGS) entry which is preliminary data.</text>
</comment>
<proteinExistence type="predicted"/>
<evidence type="ECO:0000256" key="3">
    <source>
        <dbReference type="ARBA" id="ARBA00022806"/>
    </source>
</evidence>
<keyword evidence="5" id="KW-0175">Coiled coil</keyword>
<dbReference type="PANTHER" id="PTHR43788:SF8">
    <property type="entry name" value="DNA-BINDING PROTEIN SMUBP-2"/>
    <property type="match status" value="1"/>
</dbReference>
<evidence type="ECO:0000256" key="5">
    <source>
        <dbReference type="SAM" id="Coils"/>
    </source>
</evidence>
<name>A0ABR7KBW8_9FIRM</name>
<evidence type="ECO:0000313" key="7">
    <source>
        <dbReference type="EMBL" id="MBC6010221.1"/>
    </source>
</evidence>